<dbReference type="PANTHER" id="PTHR12526">
    <property type="entry name" value="GLYCOSYLTRANSFERASE"/>
    <property type="match status" value="1"/>
</dbReference>
<organism evidence="4 5">
    <name type="scientific">Gallibacterium anatis</name>
    <dbReference type="NCBI Taxonomy" id="750"/>
    <lineage>
        <taxon>Bacteria</taxon>
        <taxon>Pseudomonadati</taxon>
        <taxon>Pseudomonadota</taxon>
        <taxon>Gammaproteobacteria</taxon>
        <taxon>Pasteurellales</taxon>
        <taxon>Pasteurellaceae</taxon>
        <taxon>Gallibacterium</taxon>
    </lineage>
</organism>
<dbReference type="Pfam" id="PF00534">
    <property type="entry name" value="Glycos_transf_1"/>
    <property type="match status" value="1"/>
</dbReference>
<keyword evidence="1" id="KW-0328">Glycosyltransferase</keyword>
<dbReference type="GO" id="GO:1901135">
    <property type="term" value="P:carbohydrate derivative metabolic process"/>
    <property type="evidence" value="ECO:0007669"/>
    <property type="project" value="UniProtKB-ARBA"/>
</dbReference>
<evidence type="ECO:0000313" key="5">
    <source>
        <dbReference type="Proteomes" id="UP000030526"/>
    </source>
</evidence>
<name>A0A0A2XB66_9PAST</name>
<evidence type="ECO:0000313" key="4">
    <source>
        <dbReference type="EMBL" id="KGQ28247.1"/>
    </source>
</evidence>
<keyword evidence="2" id="KW-0808">Transferase</keyword>
<dbReference type="GO" id="GO:0016757">
    <property type="term" value="F:glycosyltransferase activity"/>
    <property type="evidence" value="ECO:0007669"/>
    <property type="project" value="UniProtKB-KW"/>
</dbReference>
<proteinExistence type="predicted"/>
<evidence type="ECO:0000259" key="3">
    <source>
        <dbReference type="Pfam" id="PF00534"/>
    </source>
</evidence>
<dbReference type="AlphaFoldDB" id="A0A0A2XB66"/>
<reference evidence="4 5" key="1">
    <citation type="submission" date="2014-08" db="EMBL/GenBank/DDBJ databases">
        <title>Chaperone-usher fimbriae in a diverse selection of Gallibacterium genomes.</title>
        <authorList>
            <person name="Kudirkiene E."/>
            <person name="Bager R.J."/>
            <person name="Johnson T.J."/>
            <person name="Bojesen A.M."/>
        </authorList>
    </citation>
    <scope>NUCLEOTIDE SEQUENCE [LARGE SCALE GENOMIC DNA]</scope>
    <source>
        <strain evidence="4 5">20558/3kl.</strain>
    </source>
</reference>
<comment type="caution">
    <text evidence="4">The sequence shown here is derived from an EMBL/GenBank/DDBJ whole genome shotgun (WGS) entry which is preliminary data.</text>
</comment>
<sequence>MNIKKRYFFLNENIGKGLTGVESSAFLRAKLFREYLDITPVFVTFRYNNELQQNQKTFIKSGILDPNIPLLNIYDFYCEKEEPASENNNQSVMRQTDATYEVVGNTLDYRVLRNEQLSMYIKYHENSRLVSFINYFDHNKKIFKRDFYDYQGYLSKICCLEPNTGRYITESYLDRNGKTRVIIHNDVTGENVKVSRILVLNKQGMVESIFNSLDEFVYDFTKKISERYYSDELFFIVDRNKPFYCGLRQLNHPNLHIIPIIHSMQTAGIDVMKGSLNSNFQEVFADLSDSMVYPIVFTEQQKQDIETRFGVKDKLTVIPHSTHYKEPYVKFEDRNPLLLTAISRLSPEKQVDKIIDVFALINKAIPETKLDIWGYGGLDKTLQEQIDKLSLSHAIKLRGITDNPYKIFKQSGMSFLTSRCEAFALVIMESLVTGCPAASFDIKYGPSSMIKDGINGILSPLNDVETLANKAIKILKNPDLHEKMCKNAYEMGKNLHASEVAKLWGEMLKNIGI</sequence>
<dbReference type="SUPFAM" id="SSF53756">
    <property type="entry name" value="UDP-Glycosyltransferase/glycogen phosphorylase"/>
    <property type="match status" value="1"/>
</dbReference>
<protein>
    <recommendedName>
        <fullName evidence="3">Glycosyl transferase family 1 domain-containing protein</fullName>
    </recommendedName>
</protein>
<gene>
    <name evidence="4" type="ORF">JP32_12060</name>
</gene>
<dbReference type="EMBL" id="JPXS01000089">
    <property type="protein sequence ID" value="KGQ28247.1"/>
    <property type="molecule type" value="Genomic_DNA"/>
</dbReference>
<dbReference type="Gene3D" id="3.40.50.2000">
    <property type="entry name" value="Glycogen Phosphorylase B"/>
    <property type="match status" value="3"/>
</dbReference>
<evidence type="ECO:0000256" key="1">
    <source>
        <dbReference type="ARBA" id="ARBA00022676"/>
    </source>
</evidence>
<feature type="domain" description="Glycosyl transferase family 1" evidence="3">
    <location>
        <begin position="333"/>
        <end position="490"/>
    </location>
</feature>
<dbReference type="RefSeq" id="WP_039085167.1">
    <property type="nucleotide sequence ID" value="NZ_JPXS01000089.1"/>
</dbReference>
<evidence type="ECO:0000256" key="2">
    <source>
        <dbReference type="ARBA" id="ARBA00022679"/>
    </source>
</evidence>
<accession>A0A0A2XB66</accession>
<dbReference type="PANTHER" id="PTHR12526:SF629">
    <property type="entry name" value="TEICHURONIC ACID BIOSYNTHESIS GLYCOSYLTRANSFERASE TUAH-RELATED"/>
    <property type="match status" value="1"/>
</dbReference>
<dbReference type="Proteomes" id="UP000030526">
    <property type="component" value="Unassembled WGS sequence"/>
</dbReference>
<dbReference type="InterPro" id="IPR001296">
    <property type="entry name" value="Glyco_trans_1"/>
</dbReference>